<gene>
    <name evidence="3" type="ORF">GCM10009836_02420</name>
</gene>
<evidence type="ECO:0000256" key="1">
    <source>
        <dbReference type="ARBA" id="ARBA00010617"/>
    </source>
</evidence>
<dbReference type="Gene3D" id="1.10.630.10">
    <property type="entry name" value="Cytochrome P450"/>
    <property type="match status" value="1"/>
</dbReference>
<keyword evidence="4" id="KW-1185">Reference proteome</keyword>
<protein>
    <submittedName>
        <fullName evidence="3">Cytochrome P450</fullName>
    </submittedName>
</protein>
<evidence type="ECO:0000256" key="2">
    <source>
        <dbReference type="RuleBase" id="RU000461"/>
    </source>
</evidence>
<dbReference type="Pfam" id="PF00067">
    <property type="entry name" value="p450"/>
    <property type="match status" value="1"/>
</dbReference>
<keyword evidence="2" id="KW-0408">Iron</keyword>
<dbReference type="PRINTS" id="PR00385">
    <property type="entry name" value="P450"/>
</dbReference>
<keyword evidence="2" id="KW-0560">Oxidoreductase</keyword>
<name>A0ABN2MIM2_9PSEU</name>
<evidence type="ECO:0000313" key="3">
    <source>
        <dbReference type="EMBL" id="GAA1828196.1"/>
    </source>
</evidence>
<dbReference type="InterPro" id="IPR001128">
    <property type="entry name" value="Cyt_P450"/>
</dbReference>
<dbReference type="PANTHER" id="PTHR46696:SF1">
    <property type="entry name" value="CYTOCHROME P450 YJIB-RELATED"/>
    <property type="match status" value="1"/>
</dbReference>
<dbReference type="InterPro" id="IPR002397">
    <property type="entry name" value="Cyt_P450_B"/>
</dbReference>
<reference evidence="3 4" key="1">
    <citation type="journal article" date="2019" name="Int. J. Syst. Evol. Microbiol.">
        <title>The Global Catalogue of Microorganisms (GCM) 10K type strain sequencing project: providing services to taxonomists for standard genome sequencing and annotation.</title>
        <authorList>
            <consortium name="The Broad Institute Genomics Platform"/>
            <consortium name="The Broad Institute Genome Sequencing Center for Infectious Disease"/>
            <person name="Wu L."/>
            <person name="Ma J."/>
        </authorList>
    </citation>
    <scope>NUCLEOTIDE SEQUENCE [LARGE SCALE GENOMIC DNA]</scope>
    <source>
        <strain evidence="3 4">JCM 16009</strain>
    </source>
</reference>
<dbReference type="EMBL" id="BAAAQK010000001">
    <property type="protein sequence ID" value="GAA1828196.1"/>
    <property type="molecule type" value="Genomic_DNA"/>
</dbReference>
<dbReference type="PANTHER" id="PTHR46696">
    <property type="entry name" value="P450, PUTATIVE (EUROFUNG)-RELATED"/>
    <property type="match status" value="1"/>
</dbReference>
<comment type="caution">
    <text evidence="3">The sequence shown here is derived from an EMBL/GenBank/DDBJ whole genome shotgun (WGS) entry which is preliminary data.</text>
</comment>
<evidence type="ECO:0000313" key="4">
    <source>
        <dbReference type="Proteomes" id="UP001500449"/>
    </source>
</evidence>
<sequence length="408" mass="45679">MTDTTAPDLADTEFPIGRTCPFAAPAEYGQLRDRAPISKVNLVGGGEVWWVSGYEEARTILVDRRFSSDRRHDNFPMPNGGPTFRARARRQPPSMIGLDGAAHSAERRALIGEFTVRRLTALQPRIQAIVDEFIDGMLAADQRPVDLVKALSLPVPSLVICEMLGVPYADHEFFQDRTTALLRRTTAPQDRERYMDELRGYLADLIRRKVAEPTDDLFSRQITRRRDDGTFDEVSLVSMAFLLLLAGHETTANMISLSVIGLLEKPDQLASLRADPTRIPLAVEELLRYFTVVETATSRVATEDVEISGVTIRAHDGIVVSGLSADWDPDVFENPEELDIERGARHHIAFGYGPHQCLGQNLARLELEIVLETLFRRIPTLRLAVPMDDVVFRTDAGIYGVYELPVTW</sequence>
<dbReference type="RefSeq" id="WP_344411617.1">
    <property type="nucleotide sequence ID" value="NZ_BAAAQK010000001.1"/>
</dbReference>
<comment type="similarity">
    <text evidence="1 2">Belongs to the cytochrome P450 family.</text>
</comment>
<accession>A0ABN2MIM2</accession>
<dbReference type="PRINTS" id="PR00359">
    <property type="entry name" value="BP450"/>
</dbReference>
<dbReference type="InterPro" id="IPR036396">
    <property type="entry name" value="Cyt_P450_sf"/>
</dbReference>
<proteinExistence type="inferred from homology"/>
<dbReference type="PROSITE" id="PS00086">
    <property type="entry name" value="CYTOCHROME_P450"/>
    <property type="match status" value="1"/>
</dbReference>
<dbReference type="InterPro" id="IPR017972">
    <property type="entry name" value="Cyt_P450_CS"/>
</dbReference>
<keyword evidence="2" id="KW-0349">Heme</keyword>
<organism evidence="3 4">
    <name type="scientific">Pseudonocardia ailaonensis</name>
    <dbReference type="NCBI Taxonomy" id="367279"/>
    <lineage>
        <taxon>Bacteria</taxon>
        <taxon>Bacillati</taxon>
        <taxon>Actinomycetota</taxon>
        <taxon>Actinomycetes</taxon>
        <taxon>Pseudonocardiales</taxon>
        <taxon>Pseudonocardiaceae</taxon>
        <taxon>Pseudonocardia</taxon>
    </lineage>
</organism>
<dbReference type="SUPFAM" id="SSF48264">
    <property type="entry name" value="Cytochrome P450"/>
    <property type="match status" value="1"/>
</dbReference>
<keyword evidence="2" id="KW-0479">Metal-binding</keyword>
<dbReference type="CDD" id="cd11030">
    <property type="entry name" value="CYP105-like"/>
    <property type="match status" value="1"/>
</dbReference>
<dbReference type="Proteomes" id="UP001500449">
    <property type="component" value="Unassembled WGS sequence"/>
</dbReference>
<keyword evidence="2" id="KW-0503">Monooxygenase</keyword>